<accession>A0A3L6L1Z4</accession>
<evidence type="ECO:0000313" key="1">
    <source>
        <dbReference type="EMBL" id="RHW70176.1"/>
    </source>
</evidence>
<gene>
    <name evidence="1" type="ORF">DPX39_090020400</name>
</gene>
<dbReference type="AlphaFoldDB" id="A0A3L6L1Z4"/>
<evidence type="ECO:0000313" key="2">
    <source>
        <dbReference type="Proteomes" id="UP000266743"/>
    </source>
</evidence>
<proteinExistence type="predicted"/>
<name>A0A3L6L1Z4_9TRYP</name>
<comment type="caution">
    <text evidence="1">The sequence shown here is derived from an EMBL/GenBank/DDBJ whole genome shotgun (WGS) entry which is preliminary data.</text>
</comment>
<dbReference type="Proteomes" id="UP000266743">
    <property type="component" value="Chromosome 9"/>
</dbReference>
<dbReference type="EMBL" id="QSBY01000009">
    <property type="protein sequence ID" value="RHW70176.1"/>
    <property type="molecule type" value="Genomic_DNA"/>
</dbReference>
<protein>
    <submittedName>
        <fullName evidence="1">Uncharacterized protein</fullName>
    </submittedName>
</protein>
<sequence length="75" mass="8546">MYEHELCTSPQPSFLLLRATAMSIAPCRCSRSENWLGNLPFGCTSEIVSHNGSRSKAQQYMFYLTHQYSICFFSA</sequence>
<organism evidence="1 2">
    <name type="scientific">Trypanosoma brucei equiperdum</name>
    <dbReference type="NCBI Taxonomy" id="630700"/>
    <lineage>
        <taxon>Eukaryota</taxon>
        <taxon>Discoba</taxon>
        <taxon>Euglenozoa</taxon>
        <taxon>Kinetoplastea</taxon>
        <taxon>Metakinetoplastina</taxon>
        <taxon>Trypanosomatida</taxon>
        <taxon>Trypanosomatidae</taxon>
        <taxon>Trypanosoma</taxon>
    </lineage>
</organism>
<reference evidence="1 2" key="1">
    <citation type="submission" date="2018-09" db="EMBL/GenBank/DDBJ databases">
        <title>whole genome sequence of T. equiperdum IVM-t1 strain.</title>
        <authorList>
            <person name="Suganuma K."/>
        </authorList>
    </citation>
    <scope>NUCLEOTIDE SEQUENCE [LARGE SCALE GENOMIC DNA]</scope>
    <source>
        <strain evidence="1 2">IVM-t1</strain>
    </source>
</reference>